<dbReference type="PANTHER" id="PTHR36504:SF1">
    <property type="entry name" value="LIPOPOLYSACCHARIDE EXPORT SYSTEM PROTEIN LPTA"/>
    <property type="match status" value="1"/>
</dbReference>
<accession>W4MBW9</accession>
<dbReference type="GO" id="GO:0015920">
    <property type="term" value="P:lipopolysaccharide transport"/>
    <property type="evidence" value="ECO:0007669"/>
    <property type="project" value="TreeGrafter"/>
</dbReference>
<reference evidence="3 4" key="1">
    <citation type="journal article" date="2014" name="Nature">
        <title>An environmental bacterial taxon with a large and distinct metabolic repertoire.</title>
        <authorList>
            <person name="Wilson M.C."/>
            <person name="Mori T."/>
            <person name="Ruckert C."/>
            <person name="Uria A.R."/>
            <person name="Helf M.J."/>
            <person name="Takada K."/>
            <person name="Gernert C."/>
            <person name="Steffens U.A."/>
            <person name="Heycke N."/>
            <person name="Schmitt S."/>
            <person name="Rinke C."/>
            <person name="Helfrich E.J."/>
            <person name="Brachmann A.O."/>
            <person name="Gurgui C."/>
            <person name="Wakimoto T."/>
            <person name="Kracht M."/>
            <person name="Crusemann M."/>
            <person name="Hentschel U."/>
            <person name="Abe I."/>
            <person name="Matsunaga S."/>
            <person name="Kalinowski J."/>
            <person name="Takeyama H."/>
            <person name="Piel J."/>
        </authorList>
    </citation>
    <scope>NUCLEOTIDE SEQUENCE [LARGE SCALE GENOMIC DNA]</scope>
    <source>
        <strain evidence="4">TSY2</strain>
    </source>
</reference>
<keyword evidence="1" id="KW-0732">Signal</keyword>
<dbReference type="GO" id="GO:0009279">
    <property type="term" value="C:cell outer membrane"/>
    <property type="evidence" value="ECO:0007669"/>
    <property type="project" value="TreeGrafter"/>
</dbReference>
<dbReference type="GO" id="GO:0017089">
    <property type="term" value="F:glycolipid transfer activity"/>
    <property type="evidence" value="ECO:0007669"/>
    <property type="project" value="TreeGrafter"/>
</dbReference>
<evidence type="ECO:0000256" key="1">
    <source>
        <dbReference type="ARBA" id="ARBA00022729"/>
    </source>
</evidence>
<feature type="domain" description="Organic solvent tolerance-like N-terminal" evidence="2">
    <location>
        <begin position="13"/>
        <end position="119"/>
    </location>
</feature>
<evidence type="ECO:0000313" key="4">
    <source>
        <dbReference type="Proteomes" id="UP000019140"/>
    </source>
</evidence>
<dbReference type="Pfam" id="PF03968">
    <property type="entry name" value="LptD_N"/>
    <property type="match status" value="1"/>
</dbReference>
<dbReference type="EMBL" id="AZHX01000519">
    <property type="protein sequence ID" value="ETX07142.1"/>
    <property type="molecule type" value="Genomic_DNA"/>
</dbReference>
<proteinExistence type="predicted"/>
<dbReference type="InterPro" id="IPR005653">
    <property type="entry name" value="OstA-like_N"/>
</dbReference>
<dbReference type="PANTHER" id="PTHR36504">
    <property type="entry name" value="LIPOPOLYSACCHARIDE EXPORT SYSTEM PROTEIN LPTA"/>
    <property type="match status" value="1"/>
</dbReference>
<organism evidence="3 4">
    <name type="scientific">Candidatus Entotheonella gemina</name>
    <dbReference type="NCBI Taxonomy" id="1429439"/>
    <lineage>
        <taxon>Bacteria</taxon>
        <taxon>Pseudomonadati</taxon>
        <taxon>Nitrospinota/Tectimicrobiota group</taxon>
        <taxon>Candidatus Tectimicrobiota</taxon>
        <taxon>Candidatus Entotheonellia</taxon>
        <taxon>Candidatus Entotheonellales</taxon>
        <taxon>Candidatus Entotheonellaceae</taxon>
        <taxon>Candidatus Entotheonella</taxon>
    </lineage>
</organism>
<protein>
    <recommendedName>
        <fullName evidence="2">Organic solvent tolerance-like N-terminal domain-containing protein</fullName>
    </recommendedName>
</protein>
<sequence length="140" mass="16420">MENCEGPGQTLDVKSERMTFDRQTQTFLFQERVRVRRCDMTILCDRLRVFNDAAGQRVERLLFTGNVRMQQGARRVTADRAEYFDVEQKLVLTGNPKAWDTEEQNELTGEEIVVFLEEDKLFVKQAHVRFHPRQQAPESP</sequence>
<dbReference type="Proteomes" id="UP000019140">
    <property type="component" value="Unassembled WGS sequence"/>
</dbReference>
<evidence type="ECO:0000259" key="2">
    <source>
        <dbReference type="Pfam" id="PF03968"/>
    </source>
</evidence>
<dbReference type="AlphaFoldDB" id="W4MBW9"/>
<dbReference type="GO" id="GO:0030288">
    <property type="term" value="C:outer membrane-bounded periplasmic space"/>
    <property type="evidence" value="ECO:0007669"/>
    <property type="project" value="TreeGrafter"/>
</dbReference>
<evidence type="ECO:0000313" key="3">
    <source>
        <dbReference type="EMBL" id="ETX07142.1"/>
    </source>
</evidence>
<name>W4MBW9_9BACT</name>
<gene>
    <name evidence="3" type="ORF">ETSY2_12960</name>
</gene>
<dbReference type="Gene3D" id="2.60.450.10">
    <property type="entry name" value="Lipopolysaccharide (LPS) transport protein A like domain"/>
    <property type="match status" value="1"/>
</dbReference>
<comment type="caution">
    <text evidence="3">The sequence shown here is derived from an EMBL/GenBank/DDBJ whole genome shotgun (WGS) entry which is preliminary data.</text>
</comment>
<dbReference type="InterPro" id="IPR052037">
    <property type="entry name" value="LPS_export_LptA"/>
</dbReference>
<dbReference type="HOGENOM" id="CLU_2011090_0_0_7"/>
<keyword evidence="4" id="KW-1185">Reference proteome</keyword>